<evidence type="ECO:0000313" key="2">
    <source>
        <dbReference type="EMBL" id="RPD61286.1"/>
    </source>
</evidence>
<dbReference type="InterPro" id="IPR058525">
    <property type="entry name" value="DUF8212"/>
</dbReference>
<feature type="domain" description="DUF8212" evidence="1">
    <location>
        <begin position="264"/>
        <end position="367"/>
    </location>
</feature>
<accession>A0A5C2SIP1</accession>
<organism evidence="2 3">
    <name type="scientific">Lentinus tigrinus ALCF2SS1-6</name>
    <dbReference type="NCBI Taxonomy" id="1328759"/>
    <lineage>
        <taxon>Eukaryota</taxon>
        <taxon>Fungi</taxon>
        <taxon>Dikarya</taxon>
        <taxon>Basidiomycota</taxon>
        <taxon>Agaricomycotina</taxon>
        <taxon>Agaricomycetes</taxon>
        <taxon>Polyporales</taxon>
        <taxon>Polyporaceae</taxon>
        <taxon>Lentinus</taxon>
    </lineage>
</organism>
<dbReference type="PANTHER" id="PTHR10622">
    <property type="entry name" value="HET DOMAIN-CONTAINING PROTEIN"/>
    <property type="match status" value="1"/>
</dbReference>
<evidence type="ECO:0000259" key="1">
    <source>
        <dbReference type="Pfam" id="PF26640"/>
    </source>
</evidence>
<dbReference type="EMBL" id="ML122262">
    <property type="protein sequence ID" value="RPD61286.1"/>
    <property type="molecule type" value="Genomic_DNA"/>
</dbReference>
<dbReference type="Proteomes" id="UP000313359">
    <property type="component" value="Unassembled WGS sequence"/>
</dbReference>
<dbReference type="STRING" id="1328759.A0A5C2SIP1"/>
<gene>
    <name evidence="2" type="ORF">L227DRAFT_652584</name>
</gene>
<dbReference type="PANTHER" id="PTHR10622:SF10">
    <property type="entry name" value="HET DOMAIN-CONTAINING PROTEIN"/>
    <property type="match status" value="1"/>
</dbReference>
<name>A0A5C2SIP1_9APHY</name>
<reference evidence="2" key="1">
    <citation type="journal article" date="2018" name="Genome Biol. Evol.">
        <title>Genomics and development of Lentinus tigrinus, a white-rot wood-decaying mushroom with dimorphic fruiting bodies.</title>
        <authorList>
            <person name="Wu B."/>
            <person name="Xu Z."/>
            <person name="Knudson A."/>
            <person name="Carlson A."/>
            <person name="Chen N."/>
            <person name="Kovaka S."/>
            <person name="LaButti K."/>
            <person name="Lipzen A."/>
            <person name="Pennachio C."/>
            <person name="Riley R."/>
            <person name="Schakwitz W."/>
            <person name="Umezawa K."/>
            <person name="Ohm R.A."/>
            <person name="Grigoriev I.V."/>
            <person name="Nagy L.G."/>
            <person name="Gibbons J."/>
            <person name="Hibbett D."/>
        </authorList>
    </citation>
    <scope>NUCLEOTIDE SEQUENCE [LARGE SCALE GENOMIC DNA]</scope>
    <source>
        <strain evidence="2">ALCF2SS1-6</strain>
    </source>
</reference>
<dbReference type="AlphaFoldDB" id="A0A5C2SIP1"/>
<evidence type="ECO:0000313" key="3">
    <source>
        <dbReference type="Proteomes" id="UP000313359"/>
    </source>
</evidence>
<keyword evidence="3" id="KW-1185">Reference proteome</keyword>
<sequence length="647" mass="73268">MDFPSDLHSHSCTNTGIWVSVPLYALSLSLSSYLLRRRCKMWLLDTHTFKLHWCHNPEKECYAILSHVWNRAGEQTFQDLRQIHADINESHASHRAPETQPSLWNDVRFSAKLRCFCALARNHGYRYAINSMYEWYLRSDICFALLYDADEADDPYAQRSSFRKSEWFKRGWTLQELIAPREVVFCSRNWCPLGTKRSLGSVIEQATGIDTAILLHEQSLESVSVARKMSWASFRKTTRVEDEAYSLMGLFDIYMPTIYGEGSNAFLRLQEEIIRRIPDQSIFAWGCRTLQDEASLSGRAPMVAADLSHSPSLFAPSPASFSYSQSFTCISFQDLGKLIGRPHLGPTENSITSHAVRMRVPLIPLPLDMQVADGDSYVLALLACLDENARIVALVLSRGTQDNDQYHVTQLTSGLAKFRCVTLSLVGWSNSSLQVTDVYLSYARRTLQSSELDSPLTRFHLSLDTHPQAQCLLFLTPWAAARLAKSSFFSSVDVARPMIIADGSADSATLWSHSDNRLFYIHVRAQTSCPKPESPDNAGTLHTYISMLVTSDSSPPLPGDLADVPWRTCGWRQMMHYRRVDGTTSLVERARESFEQGNGDVIILELHEWFPLMTDRWRGLTRASPWNAACICSLDVHIALQPEDEEK</sequence>
<protein>
    <recommendedName>
        <fullName evidence="1">DUF8212 domain-containing protein</fullName>
    </recommendedName>
</protein>
<dbReference type="Pfam" id="PF26640">
    <property type="entry name" value="DUF8212"/>
    <property type="match status" value="1"/>
</dbReference>
<proteinExistence type="predicted"/>
<dbReference type="OrthoDB" id="674604at2759"/>